<name>A0A0R1RCC3_9LACO</name>
<evidence type="ECO:0000313" key="2">
    <source>
        <dbReference type="Proteomes" id="UP000051790"/>
    </source>
</evidence>
<dbReference type="InterPro" id="IPR002763">
    <property type="entry name" value="DUF72"/>
</dbReference>
<gene>
    <name evidence="1" type="ORF">FD01_GL002946</name>
</gene>
<protein>
    <submittedName>
        <fullName evidence="1">Uracil-xanthine permease</fullName>
    </submittedName>
</protein>
<dbReference type="EMBL" id="AZEU01000004">
    <property type="protein sequence ID" value="KRL54094.1"/>
    <property type="molecule type" value="Genomic_DNA"/>
</dbReference>
<dbReference type="PANTHER" id="PTHR30348">
    <property type="entry name" value="UNCHARACTERIZED PROTEIN YECE"/>
    <property type="match status" value="1"/>
</dbReference>
<dbReference type="PATRIC" id="fig|1423769.4.peg.3177"/>
<evidence type="ECO:0000313" key="1">
    <source>
        <dbReference type="EMBL" id="KRL54094.1"/>
    </source>
</evidence>
<organism evidence="1 2">
    <name type="scientific">Lacticaseibacillus manihotivorans DSM 13343 = JCM 12514</name>
    <dbReference type="NCBI Taxonomy" id="1423769"/>
    <lineage>
        <taxon>Bacteria</taxon>
        <taxon>Bacillati</taxon>
        <taxon>Bacillota</taxon>
        <taxon>Bacilli</taxon>
        <taxon>Lactobacillales</taxon>
        <taxon>Lactobacillaceae</taxon>
        <taxon>Lacticaseibacillus</taxon>
    </lineage>
</organism>
<sequence length="271" mass="30884">MLEVGLTAVADHPTLAANGKTSSLKDLAQYFPIMEMDTGFYRIPSRQTVLNWQAQVPSGMRFIIKASQWMTLHKEDPEIDVAAQFNQLREAVSPLIQSQQLVALMFQMPPWFAVTATNVRYFQRVRRLYPDLPVAVEFRHDSWYLPEYRQSTLSLLKQLHFIHIAVDEPQTPAGSVPLVPVATNPDWSILRLHGRNYAGWQANQMPGRTSYRYLDSELLELADVAKQFQSQHTAVIFNNNGQGDAADNALRFIAQQHLDYRGLAPQQTTLF</sequence>
<dbReference type="Pfam" id="PF01904">
    <property type="entry name" value="DUF72"/>
    <property type="match status" value="1"/>
</dbReference>
<dbReference type="AlphaFoldDB" id="A0A0R1RCC3"/>
<dbReference type="RefSeq" id="WP_056962193.1">
    <property type="nucleotide sequence ID" value="NZ_AZEU01000004.1"/>
</dbReference>
<dbReference type="OrthoDB" id="9780310at2"/>
<dbReference type="SUPFAM" id="SSF117396">
    <property type="entry name" value="TM1631-like"/>
    <property type="match status" value="1"/>
</dbReference>
<dbReference type="PANTHER" id="PTHR30348:SF13">
    <property type="entry name" value="UPF0759 PROTEIN YUNF"/>
    <property type="match status" value="1"/>
</dbReference>
<dbReference type="InterPro" id="IPR036520">
    <property type="entry name" value="UPF0759_sf"/>
</dbReference>
<dbReference type="Proteomes" id="UP000051790">
    <property type="component" value="Unassembled WGS sequence"/>
</dbReference>
<reference evidence="1 2" key="1">
    <citation type="journal article" date="2015" name="Genome Announc.">
        <title>Expanding the biotechnology potential of lactobacilli through comparative genomics of 213 strains and associated genera.</title>
        <authorList>
            <person name="Sun Z."/>
            <person name="Harris H.M."/>
            <person name="McCann A."/>
            <person name="Guo C."/>
            <person name="Argimon S."/>
            <person name="Zhang W."/>
            <person name="Yang X."/>
            <person name="Jeffery I.B."/>
            <person name="Cooney J.C."/>
            <person name="Kagawa T.F."/>
            <person name="Liu W."/>
            <person name="Song Y."/>
            <person name="Salvetti E."/>
            <person name="Wrobel A."/>
            <person name="Rasinkangas P."/>
            <person name="Parkhill J."/>
            <person name="Rea M.C."/>
            <person name="O'Sullivan O."/>
            <person name="Ritari J."/>
            <person name="Douillard F.P."/>
            <person name="Paul Ross R."/>
            <person name="Yang R."/>
            <person name="Briner A.E."/>
            <person name="Felis G.E."/>
            <person name="de Vos W.M."/>
            <person name="Barrangou R."/>
            <person name="Klaenhammer T.R."/>
            <person name="Caufield P.W."/>
            <person name="Cui Y."/>
            <person name="Zhang H."/>
            <person name="O'Toole P.W."/>
        </authorList>
    </citation>
    <scope>NUCLEOTIDE SEQUENCE [LARGE SCALE GENOMIC DNA]</scope>
    <source>
        <strain evidence="1 2">DSM 13343</strain>
    </source>
</reference>
<comment type="caution">
    <text evidence="1">The sequence shown here is derived from an EMBL/GenBank/DDBJ whole genome shotgun (WGS) entry which is preliminary data.</text>
</comment>
<dbReference type="Gene3D" id="3.20.20.410">
    <property type="entry name" value="Protein of unknown function UPF0759"/>
    <property type="match status" value="1"/>
</dbReference>
<accession>A0A0R1RCC3</accession>
<proteinExistence type="predicted"/>
<keyword evidence="2" id="KW-1185">Reference proteome</keyword>